<dbReference type="SMART" id="SM00700">
    <property type="entry name" value="JHBP"/>
    <property type="match status" value="1"/>
</dbReference>
<dbReference type="Proteomes" id="UP001168821">
    <property type="component" value="Unassembled WGS sequence"/>
</dbReference>
<keyword evidence="3" id="KW-1185">Reference proteome</keyword>
<reference evidence="2" key="1">
    <citation type="journal article" date="2023" name="G3 (Bethesda)">
        <title>Whole genome assemblies of Zophobas morio and Tenebrio molitor.</title>
        <authorList>
            <person name="Kaur S."/>
            <person name="Stinson S.A."/>
            <person name="diCenzo G.C."/>
        </authorList>
    </citation>
    <scope>NUCLEOTIDE SEQUENCE</scope>
    <source>
        <strain evidence="2">QUZm001</strain>
    </source>
</reference>
<dbReference type="Pfam" id="PF06585">
    <property type="entry name" value="JHBP"/>
    <property type="match status" value="1"/>
</dbReference>
<dbReference type="Gene3D" id="3.15.10.30">
    <property type="entry name" value="Haemolymph juvenile hormone binding protein"/>
    <property type="match status" value="1"/>
</dbReference>
<dbReference type="PANTHER" id="PTHR11008:SF32">
    <property type="entry name" value="CIRCADIAN CLOCK-CONTROLLED PROTEIN DAYWAKE-RELATED"/>
    <property type="match status" value="1"/>
</dbReference>
<proteinExistence type="predicted"/>
<feature type="chain" id="PRO_5041267436" evidence="1">
    <location>
        <begin position="17"/>
        <end position="250"/>
    </location>
</feature>
<comment type="caution">
    <text evidence="2">The sequence shown here is derived from an EMBL/GenBank/DDBJ whole genome shotgun (WGS) entry which is preliminary data.</text>
</comment>
<evidence type="ECO:0000313" key="3">
    <source>
        <dbReference type="Proteomes" id="UP001168821"/>
    </source>
</evidence>
<keyword evidence="1" id="KW-0732">Signal</keyword>
<gene>
    <name evidence="2" type="ORF">Zmor_009978</name>
</gene>
<accession>A0AA38IMF1</accession>
<dbReference type="InterPro" id="IPR038606">
    <property type="entry name" value="To_sf"/>
</dbReference>
<dbReference type="AlphaFoldDB" id="A0AA38IMF1"/>
<dbReference type="GO" id="GO:0005615">
    <property type="term" value="C:extracellular space"/>
    <property type="evidence" value="ECO:0007669"/>
    <property type="project" value="TreeGrafter"/>
</dbReference>
<dbReference type="EMBL" id="JALNTZ010000003">
    <property type="protein sequence ID" value="KAJ3658225.1"/>
    <property type="molecule type" value="Genomic_DNA"/>
</dbReference>
<name>A0AA38IMF1_9CUCU</name>
<evidence type="ECO:0000313" key="2">
    <source>
        <dbReference type="EMBL" id="KAJ3658225.1"/>
    </source>
</evidence>
<organism evidence="2 3">
    <name type="scientific">Zophobas morio</name>
    <dbReference type="NCBI Taxonomy" id="2755281"/>
    <lineage>
        <taxon>Eukaryota</taxon>
        <taxon>Metazoa</taxon>
        <taxon>Ecdysozoa</taxon>
        <taxon>Arthropoda</taxon>
        <taxon>Hexapoda</taxon>
        <taxon>Insecta</taxon>
        <taxon>Pterygota</taxon>
        <taxon>Neoptera</taxon>
        <taxon>Endopterygota</taxon>
        <taxon>Coleoptera</taxon>
        <taxon>Polyphaga</taxon>
        <taxon>Cucujiformia</taxon>
        <taxon>Tenebrionidae</taxon>
        <taxon>Zophobas</taxon>
    </lineage>
</organism>
<feature type="signal peptide" evidence="1">
    <location>
        <begin position="1"/>
        <end position="16"/>
    </location>
</feature>
<dbReference type="PANTHER" id="PTHR11008">
    <property type="entry name" value="PROTEIN TAKEOUT-LIKE PROTEIN"/>
    <property type="match status" value="1"/>
</dbReference>
<protein>
    <submittedName>
        <fullName evidence="2">Uncharacterized protein</fullName>
    </submittedName>
</protein>
<sequence>MKTNLAFLFLLMLIKSHHFLKLPSGFHKCDTRESDFDRCLSQAIQGAIEQLKQPIDDYGLPQMEPFTAPESARCELGNETDGIRQKYYNYKISGLTKIVKTDAKLDYGKRTLTLTLFYNKNVTFAFDYQMVGRIIVLYVNSTTTATSTIIKPTFKLTFTLEEYKKNDEKYLKVVDTVFRMEGKTGAVVFQNLFNNTRLNEDINIAISENWEDSLEYWQKSFPKVFSIPFENIFNKLLEQVPVTELIDGLE</sequence>
<evidence type="ECO:0000256" key="1">
    <source>
        <dbReference type="SAM" id="SignalP"/>
    </source>
</evidence>
<dbReference type="InterPro" id="IPR010562">
    <property type="entry name" value="Haemolymph_juvenile_hormone-bd"/>
</dbReference>